<keyword evidence="2" id="KW-1133">Transmembrane helix</keyword>
<evidence type="ECO:0000256" key="2">
    <source>
        <dbReference type="SAM" id="Phobius"/>
    </source>
</evidence>
<dbReference type="RefSeq" id="XP_025554817.1">
    <property type="nucleotide sequence ID" value="XM_025690636.1"/>
</dbReference>
<keyword evidence="4" id="KW-1185">Reference proteome</keyword>
<dbReference type="GeneID" id="37194925"/>
<proteinExistence type="predicted"/>
<feature type="transmembrane region" description="Helical" evidence="2">
    <location>
        <begin position="69"/>
        <end position="90"/>
    </location>
</feature>
<feature type="compositionally biased region" description="Low complexity" evidence="1">
    <location>
        <begin position="24"/>
        <end position="34"/>
    </location>
</feature>
<name>A0A395I8U4_ASPHC</name>
<dbReference type="Proteomes" id="UP000248961">
    <property type="component" value="Unassembled WGS sequence"/>
</dbReference>
<dbReference type="VEuPathDB" id="FungiDB:BO97DRAFT_219194"/>
<organism evidence="3 4">
    <name type="scientific">Aspergillus homomorphus (strain CBS 101889)</name>
    <dbReference type="NCBI Taxonomy" id="1450537"/>
    <lineage>
        <taxon>Eukaryota</taxon>
        <taxon>Fungi</taxon>
        <taxon>Dikarya</taxon>
        <taxon>Ascomycota</taxon>
        <taxon>Pezizomycotina</taxon>
        <taxon>Eurotiomycetes</taxon>
        <taxon>Eurotiomycetidae</taxon>
        <taxon>Eurotiales</taxon>
        <taxon>Aspergillaceae</taxon>
        <taxon>Aspergillus</taxon>
        <taxon>Aspergillus subgen. Circumdati</taxon>
    </lineage>
</organism>
<feature type="transmembrane region" description="Helical" evidence="2">
    <location>
        <begin position="43"/>
        <end position="63"/>
    </location>
</feature>
<dbReference type="AlphaFoldDB" id="A0A395I8U4"/>
<evidence type="ECO:0000313" key="3">
    <source>
        <dbReference type="EMBL" id="RAL15663.1"/>
    </source>
</evidence>
<dbReference type="EMBL" id="KZ824271">
    <property type="protein sequence ID" value="RAL15663.1"/>
    <property type="molecule type" value="Genomic_DNA"/>
</dbReference>
<evidence type="ECO:0000313" key="4">
    <source>
        <dbReference type="Proteomes" id="UP000248961"/>
    </source>
</evidence>
<reference evidence="3 4" key="1">
    <citation type="submission" date="2018-02" db="EMBL/GenBank/DDBJ databases">
        <title>The genomes of Aspergillus section Nigri reveals drivers in fungal speciation.</title>
        <authorList>
            <consortium name="DOE Joint Genome Institute"/>
            <person name="Vesth T.C."/>
            <person name="Nybo J."/>
            <person name="Theobald S."/>
            <person name="Brandl J."/>
            <person name="Frisvad J.C."/>
            <person name="Nielsen K.F."/>
            <person name="Lyhne E.K."/>
            <person name="Kogle M.E."/>
            <person name="Kuo A."/>
            <person name="Riley R."/>
            <person name="Clum A."/>
            <person name="Nolan M."/>
            <person name="Lipzen A."/>
            <person name="Salamov A."/>
            <person name="Henrissat B."/>
            <person name="Wiebenga A."/>
            <person name="De vries R.P."/>
            <person name="Grigoriev I.V."/>
            <person name="Mortensen U.H."/>
            <person name="Andersen M.R."/>
            <person name="Baker S.E."/>
        </authorList>
    </citation>
    <scope>NUCLEOTIDE SEQUENCE [LARGE SCALE GENOMIC DNA]</scope>
    <source>
        <strain evidence="3 4">CBS 101889</strain>
    </source>
</reference>
<feature type="compositionally biased region" description="Basic and acidic residues" evidence="1">
    <location>
        <begin position="1"/>
        <end position="11"/>
    </location>
</feature>
<gene>
    <name evidence="3" type="ORF">BO97DRAFT_219194</name>
</gene>
<feature type="transmembrane region" description="Helical" evidence="2">
    <location>
        <begin position="97"/>
        <end position="115"/>
    </location>
</feature>
<protein>
    <submittedName>
        <fullName evidence="3">Uncharacterized protein</fullName>
    </submittedName>
</protein>
<accession>A0A395I8U4</accession>
<keyword evidence="2" id="KW-0472">Membrane</keyword>
<keyword evidence="2" id="KW-0812">Transmembrane</keyword>
<sequence>MIRRQEERRGEAGGTKLSRGGKKQQQQQQQQQQQDSRRCHRQFSSFSPVFLSICLHAFHYMFICLGCHPLPLGIFSLFWGSAISLVFLSLCFPRNSLFLFFAFNFSTLIFCPWLPRE</sequence>
<feature type="region of interest" description="Disordered" evidence="1">
    <location>
        <begin position="1"/>
        <end position="39"/>
    </location>
</feature>
<evidence type="ECO:0000256" key="1">
    <source>
        <dbReference type="SAM" id="MobiDB-lite"/>
    </source>
</evidence>